<dbReference type="PROSITE" id="PS00187">
    <property type="entry name" value="TPP_ENZYMES"/>
    <property type="match status" value="1"/>
</dbReference>
<evidence type="ECO:0000259" key="6">
    <source>
        <dbReference type="Pfam" id="PF02776"/>
    </source>
</evidence>
<feature type="domain" description="Thiamine pyrophosphate enzyme central" evidence="4">
    <location>
        <begin position="199"/>
        <end position="332"/>
    </location>
</feature>
<feature type="domain" description="Thiamine pyrophosphate enzyme N-terminal TPP-binding" evidence="6">
    <location>
        <begin position="11"/>
        <end position="128"/>
    </location>
</feature>
<keyword evidence="2 3" id="KW-0786">Thiamine pyrophosphate</keyword>
<dbReference type="AlphaFoldDB" id="A0A5A5TDK6"/>
<name>A0A5A5TDK6_9CHLR</name>
<organism evidence="7 8">
    <name type="scientific">Dictyobacter arantiisoli</name>
    <dbReference type="NCBI Taxonomy" id="2014874"/>
    <lineage>
        <taxon>Bacteria</taxon>
        <taxon>Bacillati</taxon>
        <taxon>Chloroflexota</taxon>
        <taxon>Ktedonobacteria</taxon>
        <taxon>Ktedonobacterales</taxon>
        <taxon>Dictyobacteraceae</taxon>
        <taxon>Dictyobacter</taxon>
    </lineage>
</organism>
<evidence type="ECO:0000256" key="1">
    <source>
        <dbReference type="ARBA" id="ARBA00007812"/>
    </source>
</evidence>
<dbReference type="Pfam" id="PF02775">
    <property type="entry name" value="TPP_enzyme_C"/>
    <property type="match status" value="1"/>
</dbReference>
<proteinExistence type="inferred from homology"/>
<dbReference type="GO" id="GO:0050660">
    <property type="term" value="F:flavin adenine dinucleotide binding"/>
    <property type="evidence" value="ECO:0007669"/>
    <property type="project" value="TreeGrafter"/>
</dbReference>
<dbReference type="GO" id="GO:0000287">
    <property type="term" value="F:magnesium ion binding"/>
    <property type="evidence" value="ECO:0007669"/>
    <property type="project" value="InterPro"/>
</dbReference>
<dbReference type="GO" id="GO:0009097">
    <property type="term" value="P:isoleucine biosynthetic process"/>
    <property type="evidence" value="ECO:0007669"/>
    <property type="project" value="TreeGrafter"/>
</dbReference>
<dbReference type="Proteomes" id="UP000322530">
    <property type="component" value="Unassembled WGS sequence"/>
</dbReference>
<dbReference type="InterPro" id="IPR000399">
    <property type="entry name" value="TPP-bd_CS"/>
</dbReference>
<dbReference type="GO" id="GO:0030976">
    <property type="term" value="F:thiamine pyrophosphate binding"/>
    <property type="evidence" value="ECO:0007669"/>
    <property type="project" value="InterPro"/>
</dbReference>
<dbReference type="SUPFAM" id="SSF52467">
    <property type="entry name" value="DHS-like NAD/FAD-binding domain"/>
    <property type="match status" value="1"/>
</dbReference>
<dbReference type="Pfam" id="PF02776">
    <property type="entry name" value="TPP_enzyme_N"/>
    <property type="match status" value="1"/>
</dbReference>
<sequence>MTNASNRKHLTGAQAIIATLRAYNVDTIFGIPGVHTLPIYDAIYHEPGLRHILARHEQGAGFMAEGYARISGRPGVVCTITGPGVTNVTTPAASAYADSVPLLVISSALSRATQGLNRGELHEVKDQLGIMQALVGWTRAINYVEEIPEAIHDAFRVMYQGRPRGAYLQIPYDLLLQTADVTIPALDLWERPLPAIEPLAAAVDVLREAQRPLIIAGNGVTASGANQQLLQLAELLQAPVLLGSKSHDVLPTRHPLVIATNDNLPLELDAFIATRDVVLVVGSKLGAERTAGGRLPLPDNLIHIDIDPMEIGHAYRAQVGIVSDAKVALETLFKLLKSYPMERTAPESALADLRETIYEYTLEFQGENLQLLEGVRIALEQMPAETVVVADMTMLGYAAACYLPMRQPRTFIHPSELCTIGSGLPMALGAQLAIPGRPVIALCGDGGFLLNSSELATAVQEKIPVIVVIFNDATFTRVKTDQRTNYDKHYIATDLQAPDYLLLAQAFHAQSMRAETAEALSSAIKKASQHNGPTIIEVPLLPRQWDQRHTAEKQLTTLAQ</sequence>
<feature type="domain" description="Thiamine pyrophosphate enzyme TPP-binding" evidence="5">
    <location>
        <begin position="394"/>
        <end position="538"/>
    </location>
</feature>
<dbReference type="InterPro" id="IPR011766">
    <property type="entry name" value="TPP_enzyme_TPP-bd"/>
</dbReference>
<dbReference type="PANTHER" id="PTHR18968">
    <property type="entry name" value="THIAMINE PYROPHOSPHATE ENZYMES"/>
    <property type="match status" value="1"/>
</dbReference>
<accession>A0A5A5TDK6</accession>
<gene>
    <name evidence="7" type="primary">aruI</name>
    <name evidence="7" type="ORF">KDI_30110</name>
</gene>
<reference evidence="7 8" key="1">
    <citation type="submission" date="2019-01" db="EMBL/GenBank/DDBJ databases">
        <title>Draft genome sequence of Dictyobacter sp. Uno17.</title>
        <authorList>
            <person name="Wang C.M."/>
            <person name="Zheng Y."/>
            <person name="Sakai Y."/>
            <person name="Abe K."/>
            <person name="Yokota A."/>
            <person name="Yabe S."/>
        </authorList>
    </citation>
    <scope>NUCLEOTIDE SEQUENCE [LARGE SCALE GENOMIC DNA]</scope>
    <source>
        <strain evidence="7 8">Uno17</strain>
    </source>
</reference>
<dbReference type="GO" id="GO:0009099">
    <property type="term" value="P:L-valine biosynthetic process"/>
    <property type="evidence" value="ECO:0007669"/>
    <property type="project" value="TreeGrafter"/>
</dbReference>
<dbReference type="CDD" id="cd00568">
    <property type="entry name" value="TPP_enzymes"/>
    <property type="match status" value="1"/>
</dbReference>
<keyword evidence="8" id="KW-1185">Reference proteome</keyword>
<dbReference type="InterPro" id="IPR012000">
    <property type="entry name" value="Thiamin_PyroP_enz_cen_dom"/>
</dbReference>
<dbReference type="RefSeq" id="WP_235932592.1">
    <property type="nucleotide sequence ID" value="NZ_BIXY01000043.1"/>
</dbReference>
<evidence type="ECO:0000313" key="8">
    <source>
        <dbReference type="Proteomes" id="UP000322530"/>
    </source>
</evidence>
<evidence type="ECO:0000256" key="2">
    <source>
        <dbReference type="ARBA" id="ARBA00023052"/>
    </source>
</evidence>
<dbReference type="Pfam" id="PF00205">
    <property type="entry name" value="TPP_enzyme_M"/>
    <property type="match status" value="1"/>
</dbReference>
<dbReference type="SUPFAM" id="SSF52518">
    <property type="entry name" value="Thiamin diphosphate-binding fold (THDP-binding)"/>
    <property type="match status" value="2"/>
</dbReference>
<evidence type="ECO:0000259" key="5">
    <source>
        <dbReference type="Pfam" id="PF02775"/>
    </source>
</evidence>
<comment type="caution">
    <text evidence="7">The sequence shown here is derived from an EMBL/GenBank/DDBJ whole genome shotgun (WGS) entry which is preliminary data.</text>
</comment>
<dbReference type="InterPro" id="IPR045229">
    <property type="entry name" value="TPP_enz"/>
</dbReference>
<dbReference type="Gene3D" id="3.40.50.1220">
    <property type="entry name" value="TPP-binding domain"/>
    <property type="match status" value="1"/>
</dbReference>
<dbReference type="InterPro" id="IPR012001">
    <property type="entry name" value="Thiamin_PyroP_enz_TPP-bd_dom"/>
</dbReference>
<dbReference type="InterPro" id="IPR029061">
    <property type="entry name" value="THDP-binding"/>
</dbReference>
<evidence type="ECO:0000313" key="7">
    <source>
        <dbReference type="EMBL" id="GCF09447.1"/>
    </source>
</evidence>
<evidence type="ECO:0000256" key="3">
    <source>
        <dbReference type="RuleBase" id="RU362132"/>
    </source>
</evidence>
<dbReference type="PANTHER" id="PTHR18968:SF167">
    <property type="entry name" value="ACETOLACTATE SYNTHASE LARGE SUBUNIT ILVB2-RELATED"/>
    <property type="match status" value="1"/>
</dbReference>
<dbReference type="GO" id="GO:0003984">
    <property type="term" value="F:acetolactate synthase activity"/>
    <property type="evidence" value="ECO:0007669"/>
    <property type="project" value="TreeGrafter"/>
</dbReference>
<dbReference type="CDD" id="cd07035">
    <property type="entry name" value="TPP_PYR_POX_like"/>
    <property type="match status" value="1"/>
</dbReference>
<comment type="similarity">
    <text evidence="1 3">Belongs to the TPP enzyme family.</text>
</comment>
<dbReference type="Gene3D" id="3.40.50.970">
    <property type="match status" value="2"/>
</dbReference>
<dbReference type="EMBL" id="BIXY01000043">
    <property type="protein sequence ID" value="GCF09447.1"/>
    <property type="molecule type" value="Genomic_DNA"/>
</dbReference>
<dbReference type="FunFam" id="3.40.50.970:FF:000007">
    <property type="entry name" value="Acetolactate synthase"/>
    <property type="match status" value="1"/>
</dbReference>
<protein>
    <submittedName>
        <fullName evidence="7">Putative 2-ketoarginine decarboxylase AruI</fullName>
    </submittedName>
</protein>
<evidence type="ECO:0000259" key="4">
    <source>
        <dbReference type="Pfam" id="PF00205"/>
    </source>
</evidence>
<dbReference type="InterPro" id="IPR029035">
    <property type="entry name" value="DHS-like_NAD/FAD-binding_dom"/>
</dbReference>
<dbReference type="GO" id="GO:0005948">
    <property type="term" value="C:acetolactate synthase complex"/>
    <property type="evidence" value="ECO:0007669"/>
    <property type="project" value="TreeGrafter"/>
</dbReference>